<dbReference type="InterPro" id="IPR029052">
    <property type="entry name" value="Metallo-depent_PP-like"/>
</dbReference>
<dbReference type="Pfam" id="PF09587">
    <property type="entry name" value="PGA_cap"/>
    <property type="match status" value="1"/>
</dbReference>
<dbReference type="PANTHER" id="PTHR33393:SF13">
    <property type="entry name" value="PGA BIOSYNTHESIS PROTEIN CAPA"/>
    <property type="match status" value="1"/>
</dbReference>
<evidence type="ECO:0000256" key="2">
    <source>
        <dbReference type="SAM" id="MobiDB-lite"/>
    </source>
</evidence>
<feature type="region of interest" description="Disordered" evidence="2">
    <location>
        <begin position="29"/>
        <end position="64"/>
    </location>
</feature>
<evidence type="ECO:0000259" key="3">
    <source>
        <dbReference type="Pfam" id="PF09587"/>
    </source>
</evidence>
<protein>
    <recommendedName>
        <fullName evidence="3">Capsule synthesis protein CapA domain-containing protein</fullName>
    </recommendedName>
</protein>
<name>A0A383EA67_9ZZZZ</name>
<dbReference type="EMBL" id="UINC01224120">
    <property type="protein sequence ID" value="SVE53601.1"/>
    <property type="molecule type" value="Genomic_DNA"/>
</dbReference>
<feature type="compositionally biased region" description="Basic and acidic residues" evidence="2">
    <location>
        <begin position="44"/>
        <end position="53"/>
    </location>
</feature>
<accession>A0A383EA67</accession>
<dbReference type="InterPro" id="IPR019079">
    <property type="entry name" value="Capsule_synth_CapA"/>
</dbReference>
<dbReference type="SUPFAM" id="SSF56300">
    <property type="entry name" value="Metallo-dependent phosphatases"/>
    <property type="match status" value="1"/>
</dbReference>
<evidence type="ECO:0000313" key="4">
    <source>
        <dbReference type="EMBL" id="SVE53601.1"/>
    </source>
</evidence>
<dbReference type="InterPro" id="IPR052169">
    <property type="entry name" value="CW_Biosynth-Accessory"/>
</dbReference>
<dbReference type="AlphaFoldDB" id="A0A383EA67"/>
<evidence type="ECO:0000256" key="1">
    <source>
        <dbReference type="ARBA" id="ARBA00005662"/>
    </source>
</evidence>
<feature type="non-terminal residue" evidence="4">
    <location>
        <position position="1"/>
    </location>
</feature>
<reference evidence="4" key="1">
    <citation type="submission" date="2018-05" db="EMBL/GenBank/DDBJ databases">
        <authorList>
            <person name="Lanie J.A."/>
            <person name="Ng W.-L."/>
            <person name="Kazmierczak K.M."/>
            <person name="Andrzejewski T.M."/>
            <person name="Davidsen T.M."/>
            <person name="Wayne K.J."/>
            <person name="Tettelin H."/>
            <person name="Glass J.I."/>
            <person name="Rusch D."/>
            <person name="Podicherti R."/>
            <person name="Tsui H.-C.T."/>
            <person name="Winkler M.E."/>
        </authorList>
    </citation>
    <scope>NUCLEOTIDE SEQUENCE</scope>
</reference>
<sequence length="173" mass="18158">VAWRLTQVAILAVTSLLVLSVADGWDEHGPAGRSGGPSTVAEPATDKASDRVDPGQLESASSPERTIAPDELRTFTLVATGELLVHEFVADTAALYGGDGFDFSPMFRRVRPILAGADLALCHLETPLSPDNSKFEFYPLFLVPFQLAAAIGGAGYDGCSVASNHLLDDGESG</sequence>
<organism evidence="4">
    <name type="scientific">marine metagenome</name>
    <dbReference type="NCBI Taxonomy" id="408172"/>
    <lineage>
        <taxon>unclassified sequences</taxon>
        <taxon>metagenomes</taxon>
        <taxon>ecological metagenomes</taxon>
    </lineage>
</organism>
<feature type="non-terminal residue" evidence="4">
    <location>
        <position position="173"/>
    </location>
</feature>
<proteinExistence type="inferred from homology"/>
<gene>
    <name evidence="4" type="ORF">METZ01_LOCUS506455</name>
</gene>
<comment type="similarity">
    <text evidence="1">Belongs to the CapA family.</text>
</comment>
<dbReference type="PANTHER" id="PTHR33393">
    <property type="entry name" value="POLYGLUTAMINE SYNTHESIS ACCESSORY PROTEIN RV0574C-RELATED"/>
    <property type="match status" value="1"/>
</dbReference>
<feature type="domain" description="Capsule synthesis protein CapA" evidence="3">
    <location>
        <begin position="76"/>
        <end position="173"/>
    </location>
</feature>